<dbReference type="GO" id="GO:0006046">
    <property type="term" value="P:N-acetylglucosamine catabolic process"/>
    <property type="evidence" value="ECO:0007669"/>
    <property type="project" value="UniProtKB-UniRule"/>
</dbReference>
<dbReference type="CDD" id="cd01399">
    <property type="entry name" value="GlcN6P_deaminase"/>
    <property type="match status" value="1"/>
</dbReference>
<keyword evidence="2 4" id="KW-0378">Hydrolase</keyword>
<comment type="caution">
    <text evidence="6">The sequence shown here is derived from an EMBL/GenBank/DDBJ whole genome shotgun (WGS) entry which is preliminary data.</text>
</comment>
<protein>
    <recommendedName>
        <fullName evidence="4">Glucosamine-6-phosphate deaminase</fullName>
        <ecNumber evidence="4">3.5.99.6</ecNumber>
    </recommendedName>
    <alternativeName>
        <fullName evidence="4">GlcN6P deaminase</fullName>
        <shortName evidence="4">GNPDA</shortName>
    </alternativeName>
    <alternativeName>
        <fullName evidence="4">Glucosamine-6-phosphate isomerase</fullName>
    </alternativeName>
</protein>
<evidence type="ECO:0000256" key="3">
    <source>
        <dbReference type="ARBA" id="ARBA00023277"/>
    </source>
</evidence>
<dbReference type="GO" id="GO:0042802">
    <property type="term" value="F:identical protein binding"/>
    <property type="evidence" value="ECO:0007669"/>
    <property type="project" value="TreeGrafter"/>
</dbReference>
<feature type="active site" description="Proton acceptor; for ring-opening step" evidence="4">
    <location>
        <position position="138"/>
    </location>
</feature>
<dbReference type="GO" id="GO:0004342">
    <property type="term" value="F:glucosamine-6-phosphate deaminase activity"/>
    <property type="evidence" value="ECO:0007669"/>
    <property type="project" value="UniProtKB-UniRule"/>
</dbReference>
<evidence type="ECO:0000259" key="5">
    <source>
        <dbReference type="Pfam" id="PF01182"/>
    </source>
</evidence>
<gene>
    <name evidence="4" type="primary">nagB</name>
    <name evidence="6" type="ORF">EDD68_102187</name>
</gene>
<sequence>MNLIITDNYEEMSQEGAKMILRKILSSKQINLGLATGSTPLGLYKELVKYVRENNINLSGVATFNLDEYIGILPTHQGSFHYYMEKNVFGPLNIPENQRFIPDGMAENILNECRNYEKKIQQYGGIDFQLLGVGENGHIGFNEPGTDFTKTTHVVELTETTRQANKKFFGQVEDVPGKAITMGISTILRAREILLIANGVHKAEAIYQLFHGEYSKDWPVTALQKHKNVCVIVDQEAASLLIKQNNLCY</sequence>
<comment type="caution">
    <text evidence="4">Lacks conserved residue(s) required for the propagation of feature annotation.</text>
</comment>
<dbReference type="HAMAP" id="MF_01241">
    <property type="entry name" value="GlcN6P_deamin"/>
    <property type="match status" value="1"/>
</dbReference>
<dbReference type="Gene3D" id="3.40.50.1360">
    <property type="match status" value="1"/>
</dbReference>
<dbReference type="RefSeq" id="WP_132370839.1">
    <property type="nucleotide sequence ID" value="NZ_SMAN01000002.1"/>
</dbReference>
<dbReference type="GO" id="GO:0019262">
    <property type="term" value="P:N-acetylneuraminate catabolic process"/>
    <property type="evidence" value="ECO:0007669"/>
    <property type="project" value="UniProtKB-UniRule"/>
</dbReference>
<comment type="catalytic activity">
    <reaction evidence="1 4">
        <text>alpha-D-glucosamine 6-phosphate + H2O = beta-D-fructose 6-phosphate + NH4(+)</text>
        <dbReference type="Rhea" id="RHEA:12172"/>
        <dbReference type="ChEBI" id="CHEBI:15377"/>
        <dbReference type="ChEBI" id="CHEBI:28938"/>
        <dbReference type="ChEBI" id="CHEBI:57634"/>
        <dbReference type="ChEBI" id="CHEBI:75989"/>
        <dbReference type="EC" id="3.5.99.6"/>
    </reaction>
</comment>
<dbReference type="GO" id="GO:0005737">
    <property type="term" value="C:cytoplasm"/>
    <property type="evidence" value="ECO:0007669"/>
    <property type="project" value="TreeGrafter"/>
</dbReference>
<dbReference type="FunFam" id="3.40.50.1360:FF:000003">
    <property type="entry name" value="Glucosamine-6-phosphate deaminase"/>
    <property type="match status" value="1"/>
</dbReference>
<dbReference type="OrthoDB" id="9791139at2"/>
<dbReference type="InterPro" id="IPR004547">
    <property type="entry name" value="Glucosamine6P_isomerase"/>
</dbReference>
<dbReference type="NCBIfam" id="TIGR00502">
    <property type="entry name" value="nagB"/>
    <property type="match status" value="1"/>
</dbReference>
<feature type="active site" description="Proton acceptor; for enolization step" evidence="4">
    <location>
        <position position="67"/>
    </location>
</feature>
<evidence type="ECO:0000256" key="2">
    <source>
        <dbReference type="ARBA" id="ARBA00022801"/>
    </source>
</evidence>
<keyword evidence="3 4" id="KW-0119">Carbohydrate metabolism</keyword>
<keyword evidence="7" id="KW-1185">Reference proteome</keyword>
<dbReference type="GO" id="GO:0005975">
    <property type="term" value="P:carbohydrate metabolic process"/>
    <property type="evidence" value="ECO:0007669"/>
    <property type="project" value="InterPro"/>
</dbReference>
<evidence type="ECO:0000313" key="6">
    <source>
        <dbReference type="EMBL" id="TCT26485.1"/>
    </source>
</evidence>
<dbReference type="InterPro" id="IPR037171">
    <property type="entry name" value="NagB/RpiA_transferase-like"/>
</dbReference>
<dbReference type="UniPathway" id="UPA00629">
    <property type="reaction ID" value="UER00684"/>
</dbReference>
<dbReference type="Pfam" id="PF01182">
    <property type="entry name" value="Glucosamine_iso"/>
    <property type="match status" value="1"/>
</dbReference>
<dbReference type="Proteomes" id="UP000294650">
    <property type="component" value="Unassembled WGS sequence"/>
</dbReference>
<dbReference type="PANTHER" id="PTHR11280">
    <property type="entry name" value="GLUCOSAMINE-6-PHOSPHATE ISOMERASE"/>
    <property type="match status" value="1"/>
</dbReference>
<accession>A0A4R3NCJ6</accession>
<organism evidence="6 7">
    <name type="scientific">Melghiribacillus thermohalophilus</name>
    <dbReference type="NCBI Taxonomy" id="1324956"/>
    <lineage>
        <taxon>Bacteria</taxon>
        <taxon>Bacillati</taxon>
        <taxon>Bacillota</taxon>
        <taxon>Bacilli</taxon>
        <taxon>Bacillales</taxon>
        <taxon>Bacillaceae</taxon>
        <taxon>Melghiribacillus</taxon>
    </lineage>
</organism>
<comment type="function">
    <text evidence="4">Catalyzes the reversible isomerization-deamination of glucosamine 6-phosphate (GlcN6P) to form fructose 6-phosphate (Fru6P) and ammonium ion.</text>
</comment>
<dbReference type="PROSITE" id="PS01161">
    <property type="entry name" value="GLC_GALNAC_ISOMERASE"/>
    <property type="match status" value="1"/>
</dbReference>
<feature type="domain" description="Glucosamine/galactosamine-6-phosphate isomerase" evidence="5">
    <location>
        <begin position="13"/>
        <end position="228"/>
    </location>
</feature>
<dbReference type="GO" id="GO:0006043">
    <property type="term" value="P:glucosamine catabolic process"/>
    <property type="evidence" value="ECO:0007669"/>
    <property type="project" value="TreeGrafter"/>
</dbReference>
<comment type="similarity">
    <text evidence="4">Belongs to the glucosamine/galactosamine-6-phosphate isomerase family. NagB subfamily.</text>
</comment>
<dbReference type="PANTHER" id="PTHR11280:SF5">
    <property type="entry name" value="GLUCOSAMINE-6-PHOSPHATE ISOMERASE"/>
    <property type="match status" value="1"/>
</dbReference>
<comment type="pathway">
    <text evidence="4">Amino-sugar metabolism; N-acetylneuraminate degradation; D-fructose 6-phosphate from N-acetylneuraminate: step 5/5.</text>
</comment>
<dbReference type="EC" id="3.5.99.6" evidence="4"/>
<dbReference type="EMBL" id="SMAN01000002">
    <property type="protein sequence ID" value="TCT26485.1"/>
    <property type="molecule type" value="Genomic_DNA"/>
</dbReference>
<evidence type="ECO:0000256" key="4">
    <source>
        <dbReference type="HAMAP-Rule" id="MF_01241"/>
    </source>
</evidence>
<name>A0A4R3NCJ6_9BACI</name>
<proteinExistence type="inferred from homology"/>
<dbReference type="InterPro" id="IPR018321">
    <property type="entry name" value="Glucosamine6P_isomerase_CS"/>
</dbReference>
<evidence type="ECO:0000313" key="7">
    <source>
        <dbReference type="Proteomes" id="UP000294650"/>
    </source>
</evidence>
<feature type="active site" description="For ring-opening step" evidence="4">
    <location>
        <position position="143"/>
    </location>
</feature>
<feature type="active site" description="For ring-opening step" evidence="4">
    <location>
        <position position="136"/>
    </location>
</feature>
<reference evidence="6 7" key="1">
    <citation type="submission" date="2019-03" db="EMBL/GenBank/DDBJ databases">
        <title>Genomic Encyclopedia of Type Strains, Phase IV (KMG-IV): sequencing the most valuable type-strain genomes for metagenomic binning, comparative biology and taxonomic classification.</title>
        <authorList>
            <person name="Goeker M."/>
        </authorList>
    </citation>
    <scope>NUCLEOTIDE SEQUENCE [LARGE SCALE GENOMIC DNA]</scope>
    <source>
        <strain evidence="6 7">DSM 25894</strain>
    </source>
</reference>
<dbReference type="AlphaFoldDB" id="A0A4R3NCJ6"/>
<evidence type="ECO:0000256" key="1">
    <source>
        <dbReference type="ARBA" id="ARBA00000644"/>
    </source>
</evidence>
<dbReference type="InterPro" id="IPR006148">
    <property type="entry name" value="Glc/Gal-6P_isomerase"/>
</dbReference>
<dbReference type="SUPFAM" id="SSF100950">
    <property type="entry name" value="NagB/RpiA/CoA transferase-like"/>
    <property type="match status" value="1"/>
</dbReference>